<dbReference type="AlphaFoldDB" id="A0A454D3A9"/>
<proteinExistence type="predicted"/>
<reference evidence="1 2" key="1">
    <citation type="submission" date="2012-10" db="EMBL/GenBank/DDBJ databases">
        <title>Genome sequence of Vibrio Cholerae HENC-02.</title>
        <authorList>
            <person name="Eppinger M."/>
            <person name="Hasan N.A."/>
            <person name="Sengamalay N."/>
            <person name="Hine E."/>
            <person name="Su Q."/>
            <person name="Daugherty S.C."/>
            <person name="Young S."/>
            <person name="Sadzewicz L."/>
            <person name="Tallon L."/>
            <person name="Cebula T.A."/>
            <person name="Ravel J."/>
            <person name="Colwell R.R."/>
        </authorList>
    </citation>
    <scope>NUCLEOTIDE SEQUENCE [LARGE SCALE GENOMIC DNA]</scope>
    <source>
        <strain evidence="1 2">HENC-02</strain>
    </source>
</reference>
<organism evidence="1 2">
    <name type="scientific">Vibrio harveyi</name>
    <name type="common">Beneckea harveyi</name>
    <dbReference type="NCBI Taxonomy" id="669"/>
    <lineage>
        <taxon>Bacteria</taxon>
        <taxon>Pseudomonadati</taxon>
        <taxon>Pseudomonadota</taxon>
        <taxon>Gammaproteobacteria</taxon>
        <taxon>Vibrionales</taxon>
        <taxon>Vibrionaceae</taxon>
        <taxon>Vibrio</taxon>
    </lineage>
</organism>
<evidence type="ECO:0000313" key="1">
    <source>
        <dbReference type="EMBL" id="EKM33135.1"/>
    </source>
</evidence>
<gene>
    <name evidence="1" type="ORF">VCHENC02_1378A</name>
</gene>
<protein>
    <submittedName>
        <fullName evidence="1">Uncharacterized protein</fullName>
    </submittedName>
</protein>
<sequence>MHHAIISAISLADSFSDR</sequence>
<comment type="caution">
    <text evidence="1">The sequence shown here is derived from an EMBL/GenBank/DDBJ whole genome shotgun (WGS) entry which is preliminary data.</text>
</comment>
<name>A0A454D3A9_VIBHA</name>
<accession>A0A454D3A9</accession>
<evidence type="ECO:0000313" key="2">
    <source>
        <dbReference type="Proteomes" id="UP000008367"/>
    </source>
</evidence>
<dbReference type="Proteomes" id="UP000008367">
    <property type="component" value="Unassembled WGS sequence"/>
</dbReference>
<dbReference type="EMBL" id="AJSR01000425">
    <property type="protein sequence ID" value="EKM33135.1"/>
    <property type="molecule type" value="Genomic_DNA"/>
</dbReference>
<feature type="non-terminal residue" evidence="1">
    <location>
        <position position="18"/>
    </location>
</feature>